<evidence type="ECO:0000313" key="2">
    <source>
        <dbReference type="EMBL" id="NSK14943.1"/>
    </source>
</evidence>
<keyword evidence="4" id="KW-1185">Reference proteome</keyword>
<keyword evidence="1" id="KW-0812">Transmembrane</keyword>
<dbReference type="PANTHER" id="PTHR35007:SF2">
    <property type="entry name" value="PILUS ASSEMBLE PROTEIN"/>
    <property type="match status" value="1"/>
</dbReference>
<evidence type="ECO:0008006" key="6">
    <source>
        <dbReference type="Google" id="ProtNLM"/>
    </source>
</evidence>
<reference evidence="3" key="2">
    <citation type="submission" date="2020-02" db="EMBL/GenBank/DDBJ databases">
        <authorList>
            <person name="Littmann E."/>
            <person name="Sorbara M."/>
        </authorList>
    </citation>
    <scope>NUCLEOTIDE SEQUENCE</scope>
    <source>
        <strain evidence="3">MSK.17.11</strain>
        <strain evidence="2">MSK.17.38</strain>
    </source>
</reference>
<evidence type="ECO:0000313" key="3">
    <source>
        <dbReference type="EMBL" id="NVH58717.1"/>
    </source>
</evidence>
<organism evidence="3 4">
    <name type="scientific">Dorea phocaeensis</name>
    <dbReference type="NCBI Taxonomy" id="2040291"/>
    <lineage>
        <taxon>Bacteria</taxon>
        <taxon>Bacillati</taxon>
        <taxon>Bacillota</taxon>
        <taxon>Clostridia</taxon>
        <taxon>Lachnospirales</taxon>
        <taxon>Lachnospiraceae</taxon>
        <taxon>Dorea</taxon>
    </lineage>
</organism>
<dbReference type="EMBL" id="JAAITX010000005">
    <property type="protein sequence ID" value="NVH58717.1"/>
    <property type="molecule type" value="Genomic_DNA"/>
</dbReference>
<feature type="transmembrane region" description="Helical" evidence="1">
    <location>
        <begin position="332"/>
        <end position="353"/>
    </location>
</feature>
<name>A0A850HLW8_9FIRM</name>
<dbReference type="Proteomes" id="UP000528555">
    <property type="component" value="Unassembled WGS sequence"/>
</dbReference>
<dbReference type="Proteomes" id="UP000701680">
    <property type="component" value="Unassembled WGS sequence"/>
</dbReference>
<gene>
    <name evidence="3" type="ORF">G5A66_08675</name>
    <name evidence="2" type="ORF">G5A75_08695</name>
</gene>
<accession>A0A850HLW8</accession>
<dbReference type="AlphaFoldDB" id="A0A850HLW8"/>
<dbReference type="EMBL" id="JAAIUO010000005">
    <property type="protein sequence ID" value="NSK14943.1"/>
    <property type="molecule type" value="Genomic_DNA"/>
</dbReference>
<protein>
    <recommendedName>
        <fullName evidence="6">Type II secretion system protein GspF domain-containing protein</fullName>
    </recommendedName>
</protein>
<keyword evidence="1" id="KW-1133">Transmembrane helix</keyword>
<dbReference type="PANTHER" id="PTHR35007">
    <property type="entry name" value="INTEGRAL MEMBRANE PROTEIN-RELATED"/>
    <property type="match status" value="1"/>
</dbReference>
<feature type="transmembrane region" description="Helical" evidence="1">
    <location>
        <begin position="174"/>
        <end position="191"/>
    </location>
</feature>
<dbReference type="OrthoDB" id="9793966at2"/>
<evidence type="ECO:0000256" key="1">
    <source>
        <dbReference type="SAM" id="Phobius"/>
    </source>
</evidence>
<comment type="caution">
    <text evidence="3">The sequence shown here is derived from an EMBL/GenBank/DDBJ whole genome shotgun (WGS) entry which is preliminary data.</text>
</comment>
<proteinExistence type="predicted"/>
<sequence>MVQKEGEKQRIPVKIQIAEQQYSKAEVKEMFERVIRRMDTLILGENKSFDRVEQNLNLLAKVPDEPVEVTWELDRYDVMNIKGEIQKPKLRETGTVVNISAVLTYTEDETKQARYQCAVCVYPQKLTKEEMENQSIVREIQRKEKEEREHPFFYLPEKVGDQTLTYYRKMQDRGLVLIIMGVLVGILLKALDKQNQEKKMAERKNQMILDYPDIVNKLTLYMGAGMTVKRAWKKIAEDYKRLRDITGIRYAYEEMCSSCHEMDSGVAESSCYENYGRRCDVQAYVRLGALLSQNLRKGTKGLTQLLKAEALQAFEDRKANARKRGEEAGTKLLLPMFLMLSVVLVIVIVPAFLSMQM</sequence>
<reference evidence="4 5" key="1">
    <citation type="journal article" date="2020" name="Cell Host Microbe">
        <title>Functional and Genomic Variation between Human-Derived Isolates of Lachnospiraceae Reveals Inter- and Intra-Species Diversity.</title>
        <authorList>
            <person name="Sorbara M.T."/>
            <person name="Littmann E.R."/>
            <person name="Fontana E."/>
            <person name="Moody T.U."/>
            <person name="Kohout C.E."/>
            <person name="Gjonbalaj M."/>
            <person name="Eaton V."/>
            <person name="Seok R."/>
            <person name="Leiner I.M."/>
            <person name="Pamer E.G."/>
        </authorList>
    </citation>
    <scope>NUCLEOTIDE SEQUENCE [LARGE SCALE GENOMIC DNA]</scope>
    <source>
        <strain evidence="3 4">MSK.17.11</strain>
        <strain evidence="2 5">MSK.17.38</strain>
    </source>
</reference>
<evidence type="ECO:0000313" key="5">
    <source>
        <dbReference type="Proteomes" id="UP000701680"/>
    </source>
</evidence>
<keyword evidence="1" id="KW-0472">Membrane</keyword>
<evidence type="ECO:0000313" key="4">
    <source>
        <dbReference type="Proteomes" id="UP000528555"/>
    </source>
</evidence>